<evidence type="ECO:0000259" key="1">
    <source>
        <dbReference type="Pfam" id="PF03721"/>
    </source>
</evidence>
<dbReference type="Proteomes" id="UP000321392">
    <property type="component" value="Unassembled WGS sequence"/>
</dbReference>
<name>A0A562Q5Z0_9FLAO</name>
<organism evidence="3 5">
    <name type="scientific">Flavobacterium glaciei</name>
    <dbReference type="NCBI Taxonomy" id="386300"/>
    <lineage>
        <taxon>Bacteria</taxon>
        <taxon>Pseudomonadati</taxon>
        <taxon>Bacteroidota</taxon>
        <taxon>Flavobacteriia</taxon>
        <taxon>Flavobacteriales</taxon>
        <taxon>Flavobacteriaceae</taxon>
        <taxon>Flavobacterium</taxon>
    </lineage>
</organism>
<dbReference type="EMBL" id="QQBA01000001">
    <property type="protein sequence ID" value="RDI58386.1"/>
    <property type="molecule type" value="Genomic_DNA"/>
</dbReference>
<reference evidence="2 4" key="2">
    <citation type="submission" date="2018-07" db="EMBL/GenBank/DDBJ databases">
        <title>Genomic Encyclopedia of Type Strains, Phase IV (KMG-IV): sequencing the most valuable type-strain genomes for metagenomic binning, comparative biology and taxonomic classification.</title>
        <authorList>
            <person name="Goeker M."/>
        </authorList>
    </citation>
    <scope>NUCLEOTIDE SEQUENCE [LARGE SCALE GENOMIC DNA]</scope>
    <source>
        <strain evidence="2 4">DSM 19728</strain>
    </source>
</reference>
<sequence length="72" mass="7738">MNSNTKIAIIGFGPVGLPLVRLFAIKHAVVGLDINQTRVNFLKSGTDTTFEVDDVALQKVLLNQPGKAVGLY</sequence>
<evidence type="ECO:0000313" key="2">
    <source>
        <dbReference type="EMBL" id="RDI58386.1"/>
    </source>
</evidence>
<dbReference type="EMBL" id="VLKX01000001">
    <property type="protein sequence ID" value="TWI52171.1"/>
    <property type="molecule type" value="Genomic_DNA"/>
</dbReference>
<reference evidence="3 5" key="1">
    <citation type="journal article" date="2015" name="Stand. Genomic Sci.">
        <title>Genomic Encyclopedia of Bacterial and Archaeal Type Strains, Phase III: the genomes of soil and plant-associated and newly described type strains.</title>
        <authorList>
            <person name="Whitman W.B."/>
            <person name="Woyke T."/>
            <person name="Klenk H.P."/>
            <person name="Zhou Y."/>
            <person name="Lilburn T.G."/>
            <person name="Beck B.J."/>
            <person name="De Vos P."/>
            <person name="Vandamme P."/>
            <person name="Eisen J.A."/>
            <person name="Garrity G."/>
            <person name="Hugenholtz P."/>
            <person name="Kyrpides N.C."/>
        </authorList>
    </citation>
    <scope>NUCLEOTIDE SEQUENCE [LARGE SCALE GENOMIC DNA]</scope>
    <source>
        <strain evidence="3 5">CGMCC 1.5380</strain>
    </source>
</reference>
<dbReference type="Proteomes" id="UP000254518">
    <property type="component" value="Unassembled WGS sequence"/>
</dbReference>
<reference evidence="3" key="3">
    <citation type="submission" date="2019-07" db="EMBL/GenBank/DDBJ databases">
        <authorList>
            <person name="Whitman W."/>
            <person name="Huntemann M."/>
            <person name="Clum A."/>
            <person name="Pillay M."/>
            <person name="Palaniappan K."/>
            <person name="Varghese N."/>
            <person name="Mikhailova N."/>
            <person name="Stamatis D."/>
            <person name="Reddy T."/>
            <person name="Daum C."/>
            <person name="Shapiro N."/>
            <person name="Ivanova N."/>
            <person name="Kyrpides N."/>
            <person name="Woyke T."/>
        </authorList>
    </citation>
    <scope>NUCLEOTIDE SEQUENCE</scope>
    <source>
        <strain evidence="3">CGMCC 1.5380</strain>
    </source>
</reference>
<keyword evidence="4" id="KW-1185">Reference proteome</keyword>
<dbReference type="InterPro" id="IPR036291">
    <property type="entry name" value="NAD(P)-bd_dom_sf"/>
</dbReference>
<dbReference type="Pfam" id="PF03721">
    <property type="entry name" value="UDPG_MGDP_dh_N"/>
    <property type="match status" value="1"/>
</dbReference>
<dbReference type="SUPFAM" id="SSF51735">
    <property type="entry name" value="NAD(P)-binding Rossmann-fold domains"/>
    <property type="match status" value="1"/>
</dbReference>
<dbReference type="InterPro" id="IPR001732">
    <property type="entry name" value="UDP-Glc/GDP-Man_DH_N"/>
</dbReference>
<proteinExistence type="predicted"/>
<gene>
    <name evidence="2" type="ORF">DFR66_101314</name>
    <name evidence="3" type="ORF">IQ02_00310</name>
</gene>
<dbReference type="Gene3D" id="3.40.50.720">
    <property type="entry name" value="NAD(P)-binding Rossmann-like Domain"/>
    <property type="match status" value="1"/>
</dbReference>
<comment type="caution">
    <text evidence="3">The sequence shown here is derived from an EMBL/GenBank/DDBJ whole genome shotgun (WGS) entry which is preliminary data.</text>
</comment>
<evidence type="ECO:0000313" key="4">
    <source>
        <dbReference type="Proteomes" id="UP000254518"/>
    </source>
</evidence>
<protein>
    <submittedName>
        <fullName evidence="3">UDP-N-acetyl-D-galactosamine dehydrogenase</fullName>
    </submittedName>
    <submittedName>
        <fullName evidence="2">UDP-glucose/GDP-mannose dehydrogenase family protein</fullName>
    </submittedName>
</protein>
<dbReference type="GO" id="GO:0051287">
    <property type="term" value="F:NAD binding"/>
    <property type="evidence" value="ECO:0007669"/>
    <property type="project" value="InterPro"/>
</dbReference>
<evidence type="ECO:0000313" key="5">
    <source>
        <dbReference type="Proteomes" id="UP000321392"/>
    </source>
</evidence>
<accession>A0A562Q5Z0</accession>
<feature type="domain" description="UDP-glucose/GDP-mannose dehydrogenase N-terminal" evidence="1">
    <location>
        <begin position="6"/>
        <end position="53"/>
    </location>
</feature>
<dbReference type="GO" id="GO:0016616">
    <property type="term" value="F:oxidoreductase activity, acting on the CH-OH group of donors, NAD or NADP as acceptor"/>
    <property type="evidence" value="ECO:0007669"/>
    <property type="project" value="InterPro"/>
</dbReference>
<evidence type="ECO:0000313" key="3">
    <source>
        <dbReference type="EMBL" id="TWI52171.1"/>
    </source>
</evidence>
<dbReference type="AlphaFoldDB" id="A0A562Q5Z0"/>